<sequence>MSDTGAVFLYGYLAITAMIAARAGWDMAFRLDAFDWRYGDIWLSFTMLVILWPLILLKPRALMRTLRSPFSLTDGAGPNLAARERELYLLGLNPPPCGQTVRFRCHDSGGGGGALLEFSAEEVEQVLTEPSSGVCNPDVLLWVNRRRQDLPLTDVPRPWWQFQYIAAKLIDQGHGVSDCNACGQRLPAMALEKKTTSIIGHGFSRWHCRCGAVALTVDTGHVHLSRPRELDHFNVRRDD</sequence>
<name>T0AU74_9RHOO</name>
<dbReference type="AlphaFoldDB" id="T0AU74"/>
<evidence type="ECO:0000313" key="3">
    <source>
        <dbReference type="Proteomes" id="UP000015455"/>
    </source>
</evidence>
<reference evidence="2 3" key="1">
    <citation type="submission" date="2013-06" db="EMBL/GenBank/DDBJ databases">
        <title>Draft genome sequence of Thauera terpenica.</title>
        <authorList>
            <person name="Liu B."/>
            <person name="Frostegard A.H."/>
            <person name="Shapleigh J.P."/>
        </authorList>
    </citation>
    <scope>NUCLEOTIDE SEQUENCE [LARGE SCALE GENOMIC DNA]</scope>
    <source>
        <strain evidence="2 3">58Eu</strain>
    </source>
</reference>
<accession>T0AU74</accession>
<gene>
    <name evidence="2" type="ORF">M622_06305</name>
</gene>
<protein>
    <submittedName>
        <fullName evidence="2">Uncharacterized protein</fullName>
    </submittedName>
</protein>
<dbReference type="STRING" id="1348657.M622_06305"/>
<feature type="transmembrane region" description="Helical" evidence="1">
    <location>
        <begin position="7"/>
        <end position="25"/>
    </location>
</feature>
<keyword evidence="3" id="KW-1185">Reference proteome</keyword>
<keyword evidence="1" id="KW-1133">Transmembrane helix</keyword>
<dbReference type="EMBL" id="ATJV01000092">
    <property type="protein sequence ID" value="EPZ14183.1"/>
    <property type="molecule type" value="Genomic_DNA"/>
</dbReference>
<keyword evidence="1" id="KW-0472">Membrane</keyword>
<evidence type="ECO:0000313" key="2">
    <source>
        <dbReference type="EMBL" id="EPZ14183.1"/>
    </source>
</evidence>
<keyword evidence="1" id="KW-0812">Transmembrane</keyword>
<feature type="transmembrane region" description="Helical" evidence="1">
    <location>
        <begin position="37"/>
        <end position="57"/>
    </location>
</feature>
<dbReference type="RefSeq" id="WP_021250640.1">
    <property type="nucleotide sequence ID" value="NZ_ATJV01000092.1"/>
</dbReference>
<organism evidence="2 3">
    <name type="scientific">Thauera terpenica 58Eu</name>
    <dbReference type="NCBI Taxonomy" id="1348657"/>
    <lineage>
        <taxon>Bacteria</taxon>
        <taxon>Pseudomonadati</taxon>
        <taxon>Pseudomonadota</taxon>
        <taxon>Betaproteobacteria</taxon>
        <taxon>Rhodocyclales</taxon>
        <taxon>Zoogloeaceae</taxon>
        <taxon>Thauera</taxon>
    </lineage>
</organism>
<dbReference type="Proteomes" id="UP000015455">
    <property type="component" value="Unassembled WGS sequence"/>
</dbReference>
<comment type="caution">
    <text evidence="2">The sequence shown here is derived from an EMBL/GenBank/DDBJ whole genome shotgun (WGS) entry which is preliminary data.</text>
</comment>
<proteinExistence type="predicted"/>
<evidence type="ECO:0000256" key="1">
    <source>
        <dbReference type="SAM" id="Phobius"/>
    </source>
</evidence>